<feature type="transmembrane region" description="Helical" evidence="2">
    <location>
        <begin position="67"/>
        <end position="88"/>
    </location>
</feature>
<dbReference type="Pfam" id="PF13727">
    <property type="entry name" value="CoA_binding_3"/>
    <property type="match status" value="1"/>
</dbReference>
<feature type="transmembrane region" description="Helical" evidence="2">
    <location>
        <begin position="100"/>
        <end position="121"/>
    </location>
</feature>
<dbReference type="InterPro" id="IPR036291">
    <property type="entry name" value="NAD(P)-bd_dom_sf"/>
</dbReference>
<comment type="similarity">
    <text evidence="1">Belongs to the polysaccharide synthase family.</text>
</comment>
<keyword evidence="2" id="KW-1133">Transmembrane helix</keyword>
<dbReference type="Pfam" id="PF02719">
    <property type="entry name" value="Polysacc_synt_2"/>
    <property type="match status" value="1"/>
</dbReference>
<feature type="transmembrane region" description="Helical" evidence="2">
    <location>
        <begin position="6"/>
        <end position="22"/>
    </location>
</feature>
<keyword evidence="2" id="KW-0472">Membrane</keyword>
<gene>
    <name evidence="4" type="ORF">E7Z79_07935</name>
</gene>
<organism evidence="4 5">
    <name type="scientific">Methanobrevibacter thaueri</name>
    <dbReference type="NCBI Taxonomy" id="190975"/>
    <lineage>
        <taxon>Archaea</taxon>
        <taxon>Methanobacteriati</taxon>
        <taxon>Methanobacteriota</taxon>
        <taxon>Methanomada group</taxon>
        <taxon>Methanobacteria</taxon>
        <taxon>Methanobacteriales</taxon>
        <taxon>Methanobacteriaceae</taxon>
        <taxon>Methanobrevibacter</taxon>
    </lineage>
</organism>
<dbReference type="InterPro" id="IPR051203">
    <property type="entry name" value="Polysaccharide_Synthase-Rel"/>
</dbReference>
<dbReference type="EMBL" id="SUTK01000050">
    <property type="protein sequence ID" value="MBE6502354.1"/>
    <property type="molecule type" value="Genomic_DNA"/>
</dbReference>
<evidence type="ECO:0000256" key="1">
    <source>
        <dbReference type="ARBA" id="ARBA00007430"/>
    </source>
</evidence>
<dbReference type="InterPro" id="IPR003869">
    <property type="entry name" value="Polysac_CapD-like"/>
</dbReference>
<comment type="caution">
    <text evidence="4">The sequence shown here is derived from an EMBL/GenBank/DDBJ whole genome shotgun (WGS) entry which is preliminary data.</text>
</comment>
<dbReference type="PANTHER" id="PTHR43318">
    <property type="entry name" value="UDP-N-ACETYLGLUCOSAMINE 4,6-DEHYDRATASE"/>
    <property type="match status" value="1"/>
</dbReference>
<dbReference type="Proteomes" id="UP000783037">
    <property type="component" value="Unassembled WGS sequence"/>
</dbReference>
<evidence type="ECO:0000259" key="3">
    <source>
        <dbReference type="Pfam" id="PF02719"/>
    </source>
</evidence>
<evidence type="ECO:0000256" key="2">
    <source>
        <dbReference type="SAM" id="Phobius"/>
    </source>
</evidence>
<evidence type="ECO:0000313" key="4">
    <source>
        <dbReference type="EMBL" id="MBE6502354.1"/>
    </source>
</evidence>
<feature type="transmembrane region" description="Helical" evidence="2">
    <location>
        <begin position="34"/>
        <end position="52"/>
    </location>
</feature>
<dbReference type="AlphaFoldDB" id="A0A8T3VGG3"/>
<dbReference type="SUPFAM" id="SSF51735">
    <property type="entry name" value="NAD(P)-binding Rossmann-fold domains"/>
    <property type="match status" value="2"/>
</dbReference>
<dbReference type="CDD" id="cd05237">
    <property type="entry name" value="UDP_invert_4-6DH_SDR_e"/>
    <property type="match status" value="1"/>
</dbReference>
<dbReference type="PANTHER" id="PTHR43318:SF1">
    <property type="entry name" value="POLYSACCHARIDE BIOSYNTHESIS PROTEIN EPSC-RELATED"/>
    <property type="match status" value="1"/>
</dbReference>
<protein>
    <submittedName>
        <fullName evidence="4">Polysaccharide biosynthesis protein</fullName>
    </submittedName>
</protein>
<keyword evidence="2" id="KW-0812">Transmembrane</keyword>
<evidence type="ECO:0000313" key="5">
    <source>
        <dbReference type="Proteomes" id="UP000783037"/>
    </source>
</evidence>
<feature type="domain" description="Polysaccharide biosynthesis protein CapD-like" evidence="3">
    <location>
        <begin position="280"/>
        <end position="562"/>
    </location>
</feature>
<proteinExistence type="inferred from homology"/>
<name>A0A8T3VGG3_9EURY</name>
<sequence>MDCVSIVLGYYLVSVLITDSFMMRPTSVVTRNEILISIVIAIIVFQIIFRLSKRYTHIIRYENSQDYLLYIVLSLMSSLIVSGIEHLFLKMKNPSIKLNLLVGLVIGIIMVSYRLILRYVLLSDAAHRGNRQTPENKKRLLIIGGGYSANNIIKTIKSTMRGQYEIVGIVDDNKKRIGYSVAGVRIIGDRNDIIKICESNEVDEIFFSIVNIDNKNKKEILEICGKTNAKVKVLPGLTELISEENLYHSLRDVGIEDLLGRDPVELDNQNIKNLIQEHVVLVTGAGGSIGSELTRQIMIHNPKQLLLLDNYENSLYDIELELKTNHPNNDIRAIVANIREKERLDAIFEKYKPEIVFHAAAHKHVPLMENNPTEAIKNNVFGTYNLVNCSDEYNVKRFILISTDKAVNPTNIMGATKRLCEMIIQAKDKQSDTEYVAVRFGNVLGSNGSVVPLFKKQLAHGGPLTVTHKEITRFFMTIPEAVALVLQAITYAEGGEIFVLDMGEPVKIYDLAKSLIELSGYTLGEDMEIEITGMRPGEKLYEELLMDEENLESTKHEKIFITEPMDMTMDDVEDKLDMFREILNDENTSKEEIKETMKICVPTYREPDEVNGE</sequence>
<dbReference type="RefSeq" id="WP_303739443.1">
    <property type="nucleotide sequence ID" value="NZ_SUTK01000050.1"/>
</dbReference>
<accession>A0A8T3VGG3</accession>
<dbReference type="Gene3D" id="3.40.50.720">
    <property type="entry name" value="NAD(P)-binding Rossmann-like Domain"/>
    <property type="match status" value="2"/>
</dbReference>
<reference evidence="4" key="1">
    <citation type="submission" date="2019-04" db="EMBL/GenBank/DDBJ databases">
        <title>Evolution of Biomass-Degrading Anaerobic Consortia Revealed by Metagenomics.</title>
        <authorList>
            <person name="Peng X."/>
        </authorList>
    </citation>
    <scope>NUCLEOTIDE SEQUENCE</scope>
    <source>
        <strain evidence="4">SIG18</strain>
    </source>
</reference>